<evidence type="ECO:0000313" key="2">
    <source>
        <dbReference type="EMBL" id="CAD8850460.1"/>
    </source>
</evidence>
<organism evidence="2">
    <name type="scientific">Noctiluca scintillans</name>
    <name type="common">Sea sparkle</name>
    <name type="synonym">Red tide dinoflagellate</name>
    <dbReference type="NCBI Taxonomy" id="2966"/>
    <lineage>
        <taxon>Eukaryota</taxon>
        <taxon>Sar</taxon>
        <taxon>Alveolata</taxon>
        <taxon>Dinophyceae</taxon>
        <taxon>Noctilucales</taxon>
        <taxon>Noctilucaceae</taxon>
        <taxon>Noctiluca</taxon>
    </lineage>
</organism>
<dbReference type="EMBL" id="HBFQ01035181">
    <property type="protein sequence ID" value="CAD8850460.1"/>
    <property type="molecule type" value="Transcribed_RNA"/>
</dbReference>
<gene>
    <name evidence="2" type="ORF">NSCI0253_LOCUS24810</name>
</gene>
<feature type="region of interest" description="Disordered" evidence="1">
    <location>
        <begin position="268"/>
        <end position="294"/>
    </location>
</feature>
<reference evidence="2" key="1">
    <citation type="submission" date="2021-01" db="EMBL/GenBank/DDBJ databases">
        <authorList>
            <person name="Corre E."/>
            <person name="Pelletier E."/>
            <person name="Niang G."/>
            <person name="Scheremetjew M."/>
            <person name="Finn R."/>
            <person name="Kale V."/>
            <person name="Holt S."/>
            <person name="Cochrane G."/>
            <person name="Meng A."/>
            <person name="Brown T."/>
            <person name="Cohen L."/>
        </authorList>
    </citation>
    <scope>NUCLEOTIDE SEQUENCE</scope>
</reference>
<feature type="compositionally biased region" description="Basic and acidic residues" evidence="1">
    <location>
        <begin position="268"/>
        <end position="277"/>
    </location>
</feature>
<feature type="compositionally biased region" description="Polar residues" evidence="1">
    <location>
        <begin position="32"/>
        <end position="43"/>
    </location>
</feature>
<feature type="compositionally biased region" description="Polar residues" evidence="1">
    <location>
        <begin position="162"/>
        <end position="171"/>
    </location>
</feature>
<accession>A0A7S1AD96</accession>
<name>A0A7S1AD96_NOCSC</name>
<dbReference type="AlphaFoldDB" id="A0A7S1AD96"/>
<sequence>MEEAFSRVSLPSPMMLALPGPPRGLRMPSAASPMNITLATSGGSPCASPMARRRTTSFSSDDEGLQLEEGWPSVPQADALRGRSRLESQFATESQERPRRLPDQQSLGSRQQGQPDRSGSWKAGGLFSATRPKAWNAAPTDTQQEAQFLRDTKRQVKPNVPSRGSGQSHSMLDTVNVNLSGMWSSDGKTYRCCRHDLTTWSCMREDIDGFNKHLIEVDEVTQRLYWNASPAYYAELYEVLSGAGEIRWKPTQGAQMMGLTWVRRPQVDSARRRDVGRGGKGGKRGGPLLAARAK</sequence>
<proteinExistence type="predicted"/>
<feature type="region of interest" description="Disordered" evidence="1">
    <location>
        <begin position="26"/>
        <end position="171"/>
    </location>
</feature>
<feature type="compositionally biased region" description="Polar residues" evidence="1">
    <location>
        <begin position="103"/>
        <end position="117"/>
    </location>
</feature>
<protein>
    <submittedName>
        <fullName evidence="2">Uncharacterized protein</fullName>
    </submittedName>
</protein>
<evidence type="ECO:0000256" key="1">
    <source>
        <dbReference type="SAM" id="MobiDB-lite"/>
    </source>
</evidence>